<evidence type="ECO:0000313" key="2">
    <source>
        <dbReference type="EMBL" id="CUX47975.1"/>
    </source>
</evidence>
<sequence>MSNAPDWNSLQFVKFIFGFDRSGFAFEFLRRNIEYQKDYSEFVRCQNSSVASEVSFSNKWGLVFPG</sequence>
<protein>
    <recommendedName>
        <fullName evidence="1">Transcriptional regulator-like domain-containing protein</fullName>
    </recommendedName>
</protein>
<evidence type="ECO:0000259" key="1">
    <source>
        <dbReference type="Pfam" id="PF20109"/>
    </source>
</evidence>
<dbReference type="InterPro" id="IPR045465">
    <property type="entry name" value="Trans_reg_dom"/>
</dbReference>
<dbReference type="AlphaFoldDB" id="A0A1S7R7V7"/>
<dbReference type="Proteomes" id="UP000191987">
    <property type="component" value="Unassembled WGS sequence"/>
</dbReference>
<proteinExistence type="predicted"/>
<feature type="domain" description="Transcriptional regulator-like" evidence="1">
    <location>
        <begin position="6"/>
        <end position="65"/>
    </location>
</feature>
<reference evidence="2 3" key="1">
    <citation type="submission" date="2016-01" db="EMBL/GenBank/DDBJ databases">
        <authorList>
            <person name="Oliw E.H."/>
        </authorList>
    </citation>
    <scope>NUCLEOTIDE SEQUENCE [LARGE SCALE GENOMIC DNA]</scope>
    <source>
        <strain evidence="2 3">Zutra 3-1</strain>
    </source>
</reference>
<dbReference type="Pfam" id="PF20109">
    <property type="entry name" value="Trans_reg_dom"/>
    <property type="match status" value="1"/>
</dbReference>
<evidence type="ECO:0000313" key="3">
    <source>
        <dbReference type="Proteomes" id="UP000191987"/>
    </source>
</evidence>
<dbReference type="RefSeq" id="WP_003523028.1">
    <property type="nucleotide sequence ID" value="NZ_LT009749.1"/>
</dbReference>
<name>A0A1S7R7V7_9HYPH</name>
<organism evidence="2 3">
    <name type="scientific">Agrobacterium deltaense Zutra 3/1</name>
    <dbReference type="NCBI Taxonomy" id="1183427"/>
    <lineage>
        <taxon>Bacteria</taxon>
        <taxon>Pseudomonadati</taxon>
        <taxon>Pseudomonadota</taxon>
        <taxon>Alphaproteobacteria</taxon>
        <taxon>Hyphomicrobiales</taxon>
        <taxon>Rhizobiaceae</taxon>
        <taxon>Rhizobium/Agrobacterium group</taxon>
        <taxon>Agrobacterium</taxon>
    </lineage>
</organism>
<gene>
    <name evidence="2" type="ORF">AGR7C_Lc130027</name>
</gene>
<accession>A0A1S7R7V7</accession>
<dbReference type="EMBL" id="FBWG01000031">
    <property type="protein sequence ID" value="CUX47975.1"/>
    <property type="molecule type" value="Genomic_DNA"/>
</dbReference>